<feature type="non-terminal residue" evidence="2">
    <location>
        <position position="1"/>
    </location>
</feature>
<reference evidence="2 3" key="1">
    <citation type="journal article" date="2016" name="PLoS ONE">
        <title>A First Insight into the Genome of the Filter-Feeder Mussel Mytilus galloprovincialis.</title>
        <authorList>
            <person name="Murgarella M."/>
            <person name="Puiu D."/>
            <person name="Novoa B."/>
            <person name="Figueras A."/>
            <person name="Posada D."/>
            <person name="Canchaya C."/>
        </authorList>
    </citation>
    <scope>NUCLEOTIDE SEQUENCE [LARGE SCALE GENOMIC DNA]</scope>
    <source>
        <tissue evidence="2">Muscle</tissue>
    </source>
</reference>
<keyword evidence="3" id="KW-1185">Reference proteome</keyword>
<feature type="signal peptide" evidence="1">
    <location>
        <begin position="1"/>
        <end position="18"/>
    </location>
</feature>
<dbReference type="Proteomes" id="UP000266721">
    <property type="component" value="Unassembled WGS sequence"/>
</dbReference>
<feature type="chain" id="PRO_5018650544" description="Tyrosine-protein kinase ephrin type A/B receptor-like domain-containing protein" evidence="1">
    <location>
        <begin position="19"/>
        <end position="366"/>
    </location>
</feature>
<dbReference type="PANTHER" id="PTHR46104:SF1">
    <property type="entry name" value="GENE 9195-RELATED"/>
    <property type="match status" value="1"/>
</dbReference>
<dbReference type="SUPFAM" id="SSF57184">
    <property type="entry name" value="Growth factor receptor domain"/>
    <property type="match status" value="2"/>
</dbReference>
<proteinExistence type="predicted"/>
<dbReference type="PANTHER" id="PTHR46104">
    <property type="entry name" value="GENE 9195-RELATED-RELATED"/>
    <property type="match status" value="1"/>
</dbReference>
<evidence type="ECO:0008006" key="4">
    <source>
        <dbReference type="Google" id="ProtNLM"/>
    </source>
</evidence>
<evidence type="ECO:0000313" key="2">
    <source>
        <dbReference type="EMBL" id="OPL21066.1"/>
    </source>
</evidence>
<dbReference type="SMART" id="SM01411">
    <property type="entry name" value="Ephrin_rec_like"/>
    <property type="match status" value="5"/>
</dbReference>
<dbReference type="EMBL" id="KV595588">
    <property type="protein sequence ID" value="OPL21066.1"/>
    <property type="molecule type" value="Genomic_DNA"/>
</dbReference>
<name>A0A3R5SQ34_MYTGA</name>
<organism evidence="2 3">
    <name type="scientific">Mytilus galloprovincialis</name>
    <name type="common">Mediterranean mussel</name>
    <dbReference type="NCBI Taxonomy" id="29158"/>
    <lineage>
        <taxon>Eukaryota</taxon>
        <taxon>Metazoa</taxon>
        <taxon>Spiralia</taxon>
        <taxon>Lophotrochozoa</taxon>
        <taxon>Mollusca</taxon>
        <taxon>Bivalvia</taxon>
        <taxon>Autobranchia</taxon>
        <taxon>Pteriomorphia</taxon>
        <taxon>Mytilida</taxon>
        <taxon>Mytiloidea</taxon>
        <taxon>Mytilidae</taxon>
        <taxon>Mytilinae</taxon>
        <taxon>Mytilus</taxon>
    </lineage>
</organism>
<feature type="non-terminal residue" evidence="2">
    <location>
        <position position="366"/>
    </location>
</feature>
<protein>
    <recommendedName>
        <fullName evidence="4">Tyrosine-protein kinase ephrin type A/B receptor-like domain-containing protein</fullName>
    </recommendedName>
</protein>
<evidence type="ECO:0000313" key="3">
    <source>
        <dbReference type="Proteomes" id="UP000266721"/>
    </source>
</evidence>
<evidence type="ECO:0000256" key="1">
    <source>
        <dbReference type="SAM" id="SignalP"/>
    </source>
</evidence>
<keyword evidence="1" id="KW-0732">Signal</keyword>
<dbReference type="Gene3D" id="2.10.50.10">
    <property type="entry name" value="Tumor Necrosis Factor Receptor, subunit A, domain 2"/>
    <property type="match status" value="2"/>
</dbReference>
<sequence length="366" mass="37985">LLFNVLLILGNSCPLGTFNNGTGLRYANECIPCTPGYYCPSAGLIEPIGECNAGHYCELASTEASPVAQSYGYRCPVGHYCPQGTPTPIECPKGTYQPSEGTSTLAQCLSCTPGFYCEQAGNDTVTGECMEGYYCIGGASVPNPTNSTTGDICPIGNFCPNGSSSPTACPDSTYMENEGAAACLSCPQGYYCTAGSHADPCPQGNYCPPGTGSGYIPCPIGTFGASDRLTNETECTQCSGGHYCDVPGLSQPADVCHAGYYCVSGVNIATPNSMVAYLGTGNICPAGFECPSNSTYPAACSPGKYAPTDGEDQCLDCPAGKYCVNATITPIDCPTGHYCPIGTEFDMQYPCPAGTYYNNTGNITYT</sequence>
<dbReference type="AlphaFoldDB" id="A0A3R5SQ34"/>
<accession>A0A3R5SQ34</accession>
<gene>
    <name evidence="2" type="ORF">AM593_07523</name>
</gene>
<dbReference type="InterPro" id="IPR009030">
    <property type="entry name" value="Growth_fac_rcpt_cys_sf"/>
</dbReference>